<dbReference type="Gene3D" id="2.60.120.1440">
    <property type="match status" value="1"/>
</dbReference>
<evidence type="ECO:0000313" key="4">
    <source>
        <dbReference type="EMBL" id="PYF76640.1"/>
    </source>
</evidence>
<evidence type="ECO:0000259" key="3">
    <source>
        <dbReference type="Pfam" id="PF16344"/>
    </source>
</evidence>
<keyword evidence="1" id="KW-1133">Transmembrane helix</keyword>
<dbReference type="Gene3D" id="3.55.50.30">
    <property type="match status" value="1"/>
</dbReference>
<organism evidence="4 5">
    <name type="scientific">Pedobacter nutrimenti</name>
    <dbReference type="NCBI Taxonomy" id="1241337"/>
    <lineage>
        <taxon>Bacteria</taxon>
        <taxon>Pseudomonadati</taxon>
        <taxon>Bacteroidota</taxon>
        <taxon>Sphingobacteriia</taxon>
        <taxon>Sphingobacteriales</taxon>
        <taxon>Sphingobacteriaceae</taxon>
        <taxon>Pedobacter</taxon>
    </lineage>
</organism>
<dbReference type="EMBL" id="QKLU01000001">
    <property type="protein sequence ID" value="PYF76640.1"/>
    <property type="molecule type" value="Genomic_DNA"/>
</dbReference>
<feature type="transmembrane region" description="Helical" evidence="1">
    <location>
        <begin position="80"/>
        <end position="100"/>
    </location>
</feature>
<name>A0A318UM91_9SPHI</name>
<dbReference type="InterPro" id="IPR012373">
    <property type="entry name" value="Ferrdict_sens_TM"/>
</dbReference>
<dbReference type="OrthoDB" id="1524389at2"/>
<dbReference type="InterPro" id="IPR032508">
    <property type="entry name" value="FecR_C"/>
</dbReference>
<keyword evidence="1" id="KW-0812">Transmembrane</keyword>
<dbReference type="Pfam" id="PF04773">
    <property type="entry name" value="FecR"/>
    <property type="match status" value="1"/>
</dbReference>
<evidence type="ECO:0000259" key="2">
    <source>
        <dbReference type="Pfam" id="PF04773"/>
    </source>
</evidence>
<dbReference type="PIRSF" id="PIRSF018266">
    <property type="entry name" value="FecR"/>
    <property type="match status" value="1"/>
</dbReference>
<accession>A0A318UM91</accession>
<dbReference type="Pfam" id="PF16344">
    <property type="entry name" value="FecR_C"/>
    <property type="match status" value="1"/>
</dbReference>
<evidence type="ECO:0000256" key="1">
    <source>
        <dbReference type="SAM" id="Phobius"/>
    </source>
</evidence>
<dbReference type="AlphaFoldDB" id="A0A318UM91"/>
<comment type="caution">
    <text evidence="4">The sequence shown here is derived from an EMBL/GenBank/DDBJ whole genome shotgun (WGS) entry which is preliminary data.</text>
</comment>
<keyword evidence="1" id="KW-0472">Membrane</keyword>
<reference evidence="4 5" key="1">
    <citation type="submission" date="2018-06" db="EMBL/GenBank/DDBJ databases">
        <title>Genomic Encyclopedia of Archaeal and Bacterial Type Strains, Phase II (KMG-II): from individual species to whole genera.</title>
        <authorList>
            <person name="Goeker M."/>
        </authorList>
    </citation>
    <scope>NUCLEOTIDE SEQUENCE [LARGE SCALE GENOMIC DNA]</scope>
    <source>
        <strain evidence="4 5">DSM 27372</strain>
    </source>
</reference>
<keyword evidence="5" id="KW-1185">Reference proteome</keyword>
<dbReference type="PANTHER" id="PTHR30273">
    <property type="entry name" value="PERIPLASMIC SIGNAL SENSOR AND SIGMA FACTOR ACTIVATOR FECR-RELATED"/>
    <property type="match status" value="1"/>
</dbReference>
<dbReference type="RefSeq" id="WP_110826757.1">
    <property type="nucleotide sequence ID" value="NZ_QKLU01000001.1"/>
</dbReference>
<sequence>MSENQEQQRAKALLKKYLLKQCNAREQEIVEAWYTGLVSQQDAVPVFTGKKERFAVRRSIHKTLKVALPPPAKARILRLYIPYAAVSALLLVLGASWYFYSSGAFIMPRKEILVLSPAGSRKEVTLADGTVVLMNSQTTLKVSAGFGEKLREVSLEGEAFFKVTKNPEKPFVIHSGRLNTRVLGTSFNISAYPEMERIKVSVSTGKVQVSEGKDHLLAAGMLADQTLSFYKKTGKHEIKTENTELIASWRSHKLYIDNASIEDIARQLEHYYGVEAELLKSTNLKNKYTIRFNNESMKGVLDILSALTRRKFSFQHGKITIK</sequence>
<feature type="domain" description="Protein FecR C-terminal" evidence="3">
    <location>
        <begin position="253"/>
        <end position="321"/>
    </location>
</feature>
<protein>
    <submittedName>
        <fullName evidence="4">FecR family protein</fullName>
    </submittedName>
</protein>
<dbReference type="PANTHER" id="PTHR30273:SF2">
    <property type="entry name" value="PROTEIN FECR"/>
    <property type="match status" value="1"/>
</dbReference>
<feature type="domain" description="FecR protein" evidence="2">
    <location>
        <begin position="116"/>
        <end position="208"/>
    </location>
</feature>
<evidence type="ECO:0000313" key="5">
    <source>
        <dbReference type="Proteomes" id="UP000248198"/>
    </source>
</evidence>
<dbReference type="Proteomes" id="UP000248198">
    <property type="component" value="Unassembled WGS sequence"/>
</dbReference>
<gene>
    <name evidence="4" type="ORF">B0O44_101111</name>
</gene>
<dbReference type="InterPro" id="IPR006860">
    <property type="entry name" value="FecR"/>
</dbReference>
<proteinExistence type="predicted"/>
<dbReference type="GO" id="GO:0016989">
    <property type="term" value="F:sigma factor antagonist activity"/>
    <property type="evidence" value="ECO:0007669"/>
    <property type="project" value="TreeGrafter"/>
</dbReference>